<sequence length="356" mass="38364">MATTTSIEITHDAAASGREPAEPLIAVRDLSVSIDGNEIVTIDQLDIPHGARLGLIGESGAGKTITALSLLDLQPRHATRTGSVRLEGRELVGLTDRELSRIRGADVGVVLQDPASALNPLTKVGRQVDEALRLHTSMSRRERKERVIELMSQVQLPDPNRLRRRYPHQLSGGQRQRIMIAIGIANSPKLLIADEPSSSLDVNVQAEILDLLVRLGEEQQMGILFISHNLGVVRTICDRVAVLYGGTIVEQGPVDTVLGHPRHWYTEALIAANPEQLASDGVEGSLNQPLWPIPGETPSPGHFPSGCRFSNRCPHATDACAAAPPITRSADDTSFTCWNPADPQPTTPTPASGTPR</sequence>
<evidence type="ECO:0000256" key="5">
    <source>
        <dbReference type="ARBA" id="ARBA00022519"/>
    </source>
</evidence>
<evidence type="ECO:0000256" key="3">
    <source>
        <dbReference type="ARBA" id="ARBA00022448"/>
    </source>
</evidence>
<evidence type="ECO:0000256" key="6">
    <source>
        <dbReference type="ARBA" id="ARBA00022741"/>
    </source>
</evidence>
<dbReference type="InterPro" id="IPR050388">
    <property type="entry name" value="ABC_Ni/Peptide_Import"/>
</dbReference>
<dbReference type="Pfam" id="PF08352">
    <property type="entry name" value="oligo_HPY"/>
    <property type="match status" value="1"/>
</dbReference>
<keyword evidence="6" id="KW-0547">Nucleotide-binding</keyword>
<dbReference type="CDD" id="cd03257">
    <property type="entry name" value="ABC_NikE_OppD_transporters"/>
    <property type="match status" value="1"/>
</dbReference>
<comment type="caution">
    <text evidence="12">The sequence shown here is derived from an EMBL/GenBank/DDBJ whole genome shotgun (WGS) entry which is preliminary data.</text>
</comment>
<dbReference type="NCBIfam" id="TIGR01727">
    <property type="entry name" value="oligo_HPY"/>
    <property type="match status" value="1"/>
</dbReference>
<evidence type="ECO:0000256" key="1">
    <source>
        <dbReference type="ARBA" id="ARBA00004202"/>
    </source>
</evidence>
<dbReference type="PANTHER" id="PTHR43297">
    <property type="entry name" value="OLIGOPEPTIDE TRANSPORT ATP-BINDING PROTEIN APPD"/>
    <property type="match status" value="1"/>
</dbReference>
<dbReference type="GO" id="GO:0015833">
    <property type="term" value="P:peptide transport"/>
    <property type="evidence" value="ECO:0007669"/>
    <property type="project" value="InterPro"/>
</dbReference>
<feature type="region of interest" description="Disordered" evidence="10">
    <location>
        <begin position="1"/>
        <end position="20"/>
    </location>
</feature>
<dbReference type="FunFam" id="3.40.50.300:FF:000016">
    <property type="entry name" value="Oligopeptide ABC transporter ATP-binding component"/>
    <property type="match status" value="1"/>
</dbReference>
<dbReference type="GO" id="GO:0005886">
    <property type="term" value="C:plasma membrane"/>
    <property type="evidence" value="ECO:0007669"/>
    <property type="project" value="UniProtKB-SubCell"/>
</dbReference>
<dbReference type="InterPro" id="IPR003439">
    <property type="entry name" value="ABC_transporter-like_ATP-bd"/>
</dbReference>
<keyword evidence="9" id="KW-0472">Membrane</keyword>
<dbReference type="GO" id="GO:0005524">
    <property type="term" value="F:ATP binding"/>
    <property type="evidence" value="ECO:0007669"/>
    <property type="project" value="UniProtKB-KW"/>
</dbReference>
<dbReference type="SUPFAM" id="SSF52540">
    <property type="entry name" value="P-loop containing nucleoside triphosphate hydrolases"/>
    <property type="match status" value="1"/>
</dbReference>
<organism evidence="12 13">
    <name type="scientific">Phytoactinopolyspora halotolerans</name>
    <dbReference type="NCBI Taxonomy" id="1981512"/>
    <lineage>
        <taxon>Bacteria</taxon>
        <taxon>Bacillati</taxon>
        <taxon>Actinomycetota</taxon>
        <taxon>Actinomycetes</taxon>
        <taxon>Jiangellales</taxon>
        <taxon>Jiangellaceae</taxon>
        <taxon>Phytoactinopolyspora</taxon>
    </lineage>
</organism>
<accession>A0A6L9S9S1</accession>
<dbReference type="InterPro" id="IPR013563">
    <property type="entry name" value="Oligopep_ABC_C"/>
</dbReference>
<dbReference type="PROSITE" id="PS00211">
    <property type="entry name" value="ABC_TRANSPORTER_1"/>
    <property type="match status" value="1"/>
</dbReference>
<dbReference type="GO" id="GO:0016887">
    <property type="term" value="F:ATP hydrolysis activity"/>
    <property type="evidence" value="ECO:0007669"/>
    <property type="project" value="InterPro"/>
</dbReference>
<keyword evidence="5" id="KW-0997">Cell inner membrane</keyword>
<dbReference type="Proteomes" id="UP000475214">
    <property type="component" value="Unassembled WGS sequence"/>
</dbReference>
<proteinExistence type="inferred from homology"/>
<protein>
    <submittedName>
        <fullName evidence="12">ABC transporter ATP-binding protein</fullName>
    </submittedName>
</protein>
<evidence type="ECO:0000256" key="4">
    <source>
        <dbReference type="ARBA" id="ARBA00022475"/>
    </source>
</evidence>
<dbReference type="EMBL" id="JAAGOA010000012">
    <property type="protein sequence ID" value="NEE01986.1"/>
    <property type="molecule type" value="Genomic_DNA"/>
</dbReference>
<evidence type="ECO:0000256" key="10">
    <source>
        <dbReference type="SAM" id="MobiDB-lite"/>
    </source>
</evidence>
<dbReference type="PANTHER" id="PTHR43297:SF14">
    <property type="entry name" value="ATPASE AAA-TYPE CORE DOMAIN-CONTAINING PROTEIN"/>
    <property type="match status" value="1"/>
</dbReference>
<dbReference type="RefSeq" id="WP_163740138.1">
    <property type="nucleotide sequence ID" value="NZ_JAAGOA010000012.1"/>
</dbReference>
<gene>
    <name evidence="12" type="ORF">G1H10_17565</name>
</gene>
<evidence type="ECO:0000256" key="2">
    <source>
        <dbReference type="ARBA" id="ARBA00005417"/>
    </source>
</evidence>
<reference evidence="12 13" key="1">
    <citation type="submission" date="2020-02" db="EMBL/GenBank/DDBJ databases">
        <authorList>
            <person name="Li X.-J."/>
            <person name="Han X.-M."/>
        </authorList>
    </citation>
    <scope>NUCLEOTIDE SEQUENCE [LARGE SCALE GENOMIC DNA]</scope>
    <source>
        <strain evidence="12 13">CCTCC AB 2017055</strain>
    </source>
</reference>
<evidence type="ECO:0000256" key="9">
    <source>
        <dbReference type="ARBA" id="ARBA00023136"/>
    </source>
</evidence>
<keyword evidence="8" id="KW-1278">Translocase</keyword>
<name>A0A6L9S9S1_9ACTN</name>
<dbReference type="Gene3D" id="3.40.50.300">
    <property type="entry name" value="P-loop containing nucleotide triphosphate hydrolases"/>
    <property type="match status" value="1"/>
</dbReference>
<dbReference type="SMART" id="SM00382">
    <property type="entry name" value="AAA"/>
    <property type="match status" value="1"/>
</dbReference>
<evidence type="ECO:0000313" key="12">
    <source>
        <dbReference type="EMBL" id="NEE01986.1"/>
    </source>
</evidence>
<evidence type="ECO:0000256" key="8">
    <source>
        <dbReference type="ARBA" id="ARBA00022967"/>
    </source>
</evidence>
<comment type="similarity">
    <text evidence="2">Belongs to the ABC transporter superfamily.</text>
</comment>
<dbReference type="PROSITE" id="PS50893">
    <property type="entry name" value="ABC_TRANSPORTER_2"/>
    <property type="match status" value="1"/>
</dbReference>
<keyword evidence="7 12" id="KW-0067">ATP-binding</keyword>
<evidence type="ECO:0000256" key="7">
    <source>
        <dbReference type="ARBA" id="ARBA00022840"/>
    </source>
</evidence>
<keyword evidence="13" id="KW-1185">Reference proteome</keyword>
<comment type="subcellular location">
    <subcellularLocation>
        <location evidence="1">Cell membrane</location>
        <topology evidence="1">Peripheral membrane protein</topology>
    </subcellularLocation>
</comment>
<dbReference type="InterPro" id="IPR027417">
    <property type="entry name" value="P-loop_NTPase"/>
</dbReference>
<dbReference type="Pfam" id="PF00005">
    <property type="entry name" value="ABC_tran"/>
    <property type="match status" value="1"/>
</dbReference>
<keyword evidence="3" id="KW-0813">Transport</keyword>
<dbReference type="InterPro" id="IPR003593">
    <property type="entry name" value="AAA+_ATPase"/>
</dbReference>
<feature type="domain" description="ABC transporter" evidence="11">
    <location>
        <begin position="25"/>
        <end position="270"/>
    </location>
</feature>
<keyword evidence="4" id="KW-1003">Cell membrane</keyword>
<evidence type="ECO:0000313" key="13">
    <source>
        <dbReference type="Proteomes" id="UP000475214"/>
    </source>
</evidence>
<dbReference type="InterPro" id="IPR017871">
    <property type="entry name" value="ABC_transporter-like_CS"/>
</dbReference>
<dbReference type="AlphaFoldDB" id="A0A6L9S9S1"/>
<evidence type="ECO:0000259" key="11">
    <source>
        <dbReference type="PROSITE" id="PS50893"/>
    </source>
</evidence>
<feature type="region of interest" description="Disordered" evidence="10">
    <location>
        <begin position="333"/>
        <end position="356"/>
    </location>
</feature>